<feature type="compositionally biased region" description="Basic and acidic residues" evidence="13">
    <location>
        <begin position="381"/>
        <end position="391"/>
    </location>
</feature>
<name>A0A8B7ZYC6_ACAPL</name>
<feature type="transmembrane region" description="Helical" evidence="14">
    <location>
        <begin position="155"/>
        <end position="173"/>
    </location>
</feature>
<comment type="similarity">
    <text evidence="3">Belongs to the NDC1 family.</text>
</comment>
<feature type="transmembrane region" description="Helical" evidence="14">
    <location>
        <begin position="110"/>
        <end position="135"/>
    </location>
</feature>
<evidence type="ECO:0000256" key="10">
    <source>
        <dbReference type="ARBA" id="ARBA00023132"/>
    </source>
</evidence>
<proteinExistence type="inferred from homology"/>
<dbReference type="AlphaFoldDB" id="A0A8B7ZYC6"/>
<keyword evidence="8 14" id="KW-1133">Transmembrane helix</keyword>
<evidence type="ECO:0000256" key="4">
    <source>
        <dbReference type="ARBA" id="ARBA00022448"/>
    </source>
</evidence>
<dbReference type="KEGG" id="aplc:110989564"/>
<sequence length="655" mass="74076">MEKMITNRNWYMRDVFRWRTGASLAWSVILLPGTAGLFVLLVKISIFHPHLWFRDWLVTALSISSVGYILLIAVLTSLVAISNVLFYTVVPVVQLNRLSVLWGVVKPSNLLHMACHTLAGGVTAWCWSFLIGPPYSTLTVLSSDGSKQHLNENHLFLVLHGAYVGLLHSFWLMHTQAHRIEFPIIQQLKFFQVRTFLQESIYANLIFSGRATGYFYLLYYLFGSIPKHWLLVNLNLQESPTPLNAISGLLNLTLLWNVVLTGFITSHLWCMSLHLFKVFNTEVYQFPIEVPLSSQEECCLHKALTEKHCALVQYLAYLDLSMLAECGRDRRKQVFALSQPGGHPHNWTNISTACLSLIDSLTQRLTAHQEWVSNGLARQRRSQDDAPRDRGTLVTNGRAAAQEDSATLWYTPQEPRRPYLRSSVASPITPVTGTDPVFSPVLETPQVPGTGRVHNVTAPPKESTWCATPGSGYNPLTGQPIHRDQRKSSQSSREYPGLGMWSWQHRLDIFKRWRLGAYLLNPFPEAVSRALFMDVQLHIWALEALSSLVAASYHEDTYGVVQGTLPDILVGMLGLQSAVEKHFKLPTSVPKRSPSDFRPVRLGPVHPDDRLRLDLKSTVTTSLHRIVATFGPHLKSVQMAPEYQQKLEQLMEYKQ</sequence>
<keyword evidence="5 14" id="KW-0812">Transmembrane</keyword>
<feature type="transmembrane region" description="Helical" evidence="14">
    <location>
        <begin position="66"/>
        <end position="90"/>
    </location>
</feature>
<keyword evidence="7" id="KW-0653">Protein transport</keyword>
<evidence type="ECO:0000256" key="1">
    <source>
        <dbReference type="ARBA" id="ARBA00004232"/>
    </source>
</evidence>
<dbReference type="GeneID" id="110989564"/>
<dbReference type="CTD" id="55706"/>
<evidence type="ECO:0000256" key="2">
    <source>
        <dbReference type="ARBA" id="ARBA00004567"/>
    </source>
</evidence>
<evidence type="ECO:0000313" key="15">
    <source>
        <dbReference type="Proteomes" id="UP000694845"/>
    </source>
</evidence>
<dbReference type="GO" id="GO:0070762">
    <property type="term" value="C:nuclear pore transmembrane ring"/>
    <property type="evidence" value="ECO:0007669"/>
    <property type="project" value="TreeGrafter"/>
</dbReference>
<keyword evidence="11 14" id="KW-0472">Membrane</keyword>
<feature type="region of interest" description="Disordered" evidence="13">
    <location>
        <begin position="375"/>
        <end position="400"/>
    </location>
</feature>
<feature type="transmembrane region" description="Helical" evidence="14">
    <location>
        <begin position="242"/>
        <end position="264"/>
    </location>
</feature>
<dbReference type="GO" id="GO:0031965">
    <property type="term" value="C:nuclear membrane"/>
    <property type="evidence" value="ECO:0007669"/>
    <property type="project" value="UniProtKB-SubCell"/>
</dbReference>
<evidence type="ECO:0000256" key="3">
    <source>
        <dbReference type="ARBA" id="ARBA00005760"/>
    </source>
</evidence>
<evidence type="ECO:0000256" key="12">
    <source>
        <dbReference type="ARBA" id="ARBA00023242"/>
    </source>
</evidence>
<dbReference type="GO" id="GO:0006999">
    <property type="term" value="P:nuclear pore organization"/>
    <property type="evidence" value="ECO:0007669"/>
    <property type="project" value="TreeGrafter"/>
</dbReference>
<evidence type="ECO:0000256" key="13">
    <source>
        <dbReference type="SAM" id="MobiDB-lite"/>
    </source>
</evidence>
<evidence type="ECO:0000256" key="9">
    <source>
        <dbReference type="ARBA" id="ARBA00023010"/>
    </source>
</evidence>
<evidence type="ECO:0000256" key="8">
    <source>
        <dbReference type="ARBA" id="ARBA00022989"/>
    </source>
</evidence>
<keyword evidence="4" id="KW-0813">Transport</keyword>
<protein>
    <submittedName>
        <fullName evidence="16">Nucleoporin NDC1-like</fullName>
    </submittedName>
</protein>
<evidence type="ECO:0000256" key="14">
    <source>
        <dbReference type="SAM" id="Phobius"/>
    </source>
</evidence>
<dbReference type="Pfam" id="PF09531">
    <property type="entry name" value="Ndc1_Nup"/>
    <property type="match status" value="1"/>
</dbReference>
<dbReference type="RefSeq" id="XP_022109750.1">
    <property type="nucleotide sequence ID" value="XM_022254058.1"/>
</dbReference>
<evidence type="ECO:0000256" key="11">
    <source>
        <dbReference type="ARBA" id="ARBA00023136"/>
    </source>
</evidence>
<keyword evidence="12" id="KW-0539">Nucleus</keyword>
<dbReference type="PANTHER" id="PTHR13269:SF6">
    <property type="entry name" value="NUCLEOPORIN NDC1"/>
    <property type="match status" value="1"/>
</dbReference>
<dbReference type="OrthoDB" id="67850at2759"/>
<organism evidence="15 16">
    <name type="scientific">Acanthaster planci</name>
    <name type="common">Crown-of-thorns starfish</name>
    <dbReference type="NCBI Taxonomy" id="133434"/>
    <lineage>
        <taxon>Eukaryota</taxon>
        <taxon>Metazoa</taxon>
        <taxon>Echinodermata</taxon>
        <taxon>Eleutherozoa</taxon>
        <taxon>Asterozoa</taxon>
        <taxon>Asteroidea</taxon>
        <taxon>Valvatacea</taxon>
        <taxon>Valvatida</taxon>
        <taxon>Acanthasteridae</taxon>
        <taxon>Acanthaster</taxon>
    </lineage>
</organism>
<feature type="region of interest" description="Disordered" evidence="13">
    <location>
        <begin position="435"/>
        <end position="494"/>
    </location>
</feature>
<evidence type="ECO:0000256" key="7">
    <source>
        <dbReference type="ARBA" id="ARBA00022927"/>
    </source>
</evidence>
<evidence type="ECO:0000313" key="16">
    <source>
        <dbReference type="RefSeq" id="XP_022109750.1"/>
    </source>
</evidence>
<dbReference type="Proteomes" id="UP000694845">
    <property type="component" value="Unplaced"/>
</dbReference>
<dbReference type="GO" id="GO:0051028">
    <property type="term" value="P:mRNA transport"/>
    <property type="evidence" value="ECO:0007669"/>
    <property type="project" value="UniProtKB-KW"/>
</dbReference>
<evidence type="ECO:0000256" key="5">
    <source>
        <dbReference type="ARBA" id="ARBA00022692"/>
    </source>
</evidence>
<keyword evidence="6" id="KW-0509">mRNA transport</keyword>
<accession>A0A8B7ZYC6</accession>
<evidence type="ECO:0000256" key="6">
    <source>
        <dbReference type="ARBA" id="ARBA00022816"/>
    </source>
</evidence>
<keyword evidence="15" id="KW-1185">Reference proteome</keyword>
<dbReference type="OMA" id="XQYKFLR"/>
<reference evidence="16" key="1">
    <citation type="submission" date="2025-08" db="UniProtKB">
        <authorList>
            <consortium name="RefSeq"/>
        </authorList>
    </citation>
    <scope>IDENTIFICATION</scope>
</reference>
<keyword evidence="9" id="KW-0811">Translocation</keyword>
<dbReference type="GO" id="GO:0015031">
    <property type="term" value="P:protein transport"/>
    <property type="evidence" value="ECO:0007669"/>
    <property type="project" value="UniProtKB-KW"/>
</dbReference>
<dbReference type="PANTHER" id="PTHR13269">
    <property type="entry name" value="NUCLEOPORIN NDC1"/>
    <property type="match status" value="1"/>
</dbReference>
<keyword evidence="10" id="KW-0906">Nuclear pore complex</keyword>
<feature type="transmembrane region" description="Helical" evidence="14">
    <location>
        <begin position="21"/>
        <end position="46"/>
    </location>
</feature>
<dbReference type="GO" id="GO:0030674">
    <property type="term" value="F:protein-macromolecule adaptor activity"/>
    <property type="evidence" value="ECO:0007669"/>
    <property type="project" value="TreeGrafter"/>
</dbReference>
<gene>
    <name evidence="16" type="primary">LOC110989564</name>
</gene>
<dbReference type="InterPro" id="IPR019049">
    <property type="entry name" value="Nucleoporin_prot_Ndc1/Nup"/>
</dbReference>
<comment type="subcellular location">
    <subcellularLocation>
        <location evidence="1">Nucleus membrane</location>
        <topology evidence="1">Multi-pass membrane protein</topology>
    </subcellularLocation>
    <subcellularLocation>
        <location evidence="2">Nucleus</location>
        <location evidence="2">Nuclear pore complex</location>
    </subcellularLocation>
</comment>